<reference evidence="1 2" key="1">
    <citation type="submission" date="2022-06" db="EMBL/GenBank/DDBJ databases">
        <title>Genomic Encyclopedia of Type Strains, Phase I: the one thousand microbial genomes (KMG-I) project.</title>
        <authorList>
            <person name="Kyrpides N."/>
        </authorList>
    </citation>
    <scope>NUCLEOTIDE SEQUENCE [LARGE SCALE GENOMIC DNA]</scope>
    <source>
        <strain evidence="1 2">DSM 43889</strain>
    </source>
</reference>
<comment type="caution">
    <text evidence="1">The sequence shown here is derived from an EMBL/GenBank/DDBJ whole genome shotgun (WGS) entry which is preliminary data.</text>
</comment>
<dbReference type="Proteomes" id="UP000791080">
    <property type="component" value="Unassembled WGS sequence"/>
</dbReference>
<dbReference type="EMBL" id="AUBJ02000001">
    <property type="protein sequence ID" value="MCP2332773.1"/>
    <property type="molecule type" value="Genomic_DNA"/>
</dbReference>
<keyword evidence="2" id="KW-1185">Reference proteome</keyword>
<dbReference type="SUPFAM" id="SSF52540">
    <property type="entry name" value="P-loop containing nucleoside triphosphate hydrolases"/>
    <property type="match status" value="1"/>
</dbReference>
<name>A0ABT1JKU3_ACTCY</name>
<protein>
    <submittedName>
        <fullName evidence="1">AAA ATPase domain-containing protein</fullName>
    </submittedName>
</protein>
<proteinExistence type="predicted"/>
<evidence type="ECO:0000313" key="2">
    <source>
        <dbReference type="Proteomes" id="UP000791080"/>
    </source>
</evidence>
<dbReference type="InterPro" id="IPR027417">
    <property type="entry name" value="P-loop_NTPase"/>
</dbReference>
<sequence>MTGSANARAVLDRVLSRPPRLGRTRLVSVDGPSGSGKTTLAEDLVRLGRERGVRIDVVPTDHFATWSEPVGWWPRLERAVLAPLERGEVARYQRVEWRGGEPVPGAWLEVPPPDVLVLEGVSSARVEVADRASLLVWVEHPDPAVRLERAVARDGAGTRPHLVEWQRVETEWFRRDSTRERAHVQMTNP</sequence>
<dbReference type="Gene3D" id="3.40.50.300">
    <property type="entry name" value="P-loop containing nucleotide triphosphate hydrolases"/>
    <property type="match status" value="1"/>
</dbReference>
<gene>
    <name evidence="1" type="ORF">G443_003043</name>
</gene>
<organism evidence="1 2">
    <name type="scientific">Actinoalloteichus caeruleus DSM 43889</name>
    <dbReference type="NCBI Taxonomy" id="1120930"/>
    <lineage>
        <taxon>Bacteria</taxon>
        <taxon>Bacillati</taxon>
        <taxon>Actinomycetota</taxon>
        <taxon>Actinomycetes</taxon>
        <taxon>Pseudonocardiales</taxon>
        <taxon>Pseudonocardiaceae</taxon>
        <taxon>Actinoalloteichus</taxon>
        <taxon>Actinoalloteichus cyanogriseus</taxon>
    </lineage>
</organism>
<accession>A0ABT1JKU3</accession>
<evidence type="ECO:0000313" key="1">
    <source>
        <dbReference type="EMBL" id="MCP2332773.1"/>
    </source>
</evidence>